<dbReference type="RefSeq" id="WP_307148831.1">
    <property type="nucleotide sequence ID" value="NZ_JAUSTU010000002.1"/>
</dbReference>
<evidence type="ECO:0000256" key="1">
    <source>
        <dbReference type="ARBA" id="ARBA00004613"/>
    </source>
</evidence>
<dbReference type="InterPro" id="IPR011330">
    <property type="entry name" value="Glyco_hydro/deAcase_b/a-brl"/>
</dbReference>
<keyword evidence="5" id="KW-1185">Reference proteome</keyword>
<accession>A0ABT9UZV2</accession>
<keyword evidence="2" id="KW-0732">Signal</keyword>
<evidence type="ECO:0000313" key="5">
    <source>
        <dbReference type="Proteomes" id="UP001231362"/>
    </source>
</evidence>
<dbReference type="PANTHER" id="PTHR34216">
    <property type="match status" value="1"/>
</dbReference>
<name>A0ABT9UZV2_9BACL</name>
<dbReference type="InterPro" id="IPR051398">
    <property type="entry name" value="Polysacch_Deacetylase"/>
</dbReference>
<comment type="subcellular location">
    <subcellularLocation>
        <location evidence="1">Secreted</location>
    </subcellularLocation>
</comment>
<organism evidence="4 5">
    <name type="scientific">Anoxybacillus andreesenii</name>
    <dbReference type="NCBI Taxonomy" id="1325932"/>
    <lineage>
        <taxon>Bacteria</taxon>
        <taxon>Bacillati</taxon>
        <taxon>Bacillota</taxon>
        <taxon>Bacilli</taxon>
        <taxon>Bacillales</taxon>
        <taxon>Anoxybacillaceae</taxon>
        <taxon>Anoxybacillus</taxon>
    </lineage>
</organism>
<evidence type="ECO:0000259" key="3">
    <source>
        <dbReference type="PROSITE" id="PS51677"/>
    </source>
</evidence>
<dbReference type="Pfam" id="PF01522">
    <property type="entry name" value="Polysacc_deac_1"/>
    <property type="match status" value="1"/>
</dbReference>
<dbReference type="CDD" id="cd10969">
    <property type="entry name" value="CE4_Ecf1_like_5s"/>
    <property type="match status" value="1"/>
</dbReference>
<protein>
    <submittedName>
        <fullName evidence="4">Peptidoglycan/xylan/chitin deacetylase (PgdA/CDA1 family)</fullName>
    </submittedName>
</protein>
<dbReference type="InterPro" id="IPR002509">
    <property type="entry name" value="NODB_dom"/>
</dbReference>
<evidence type="ECO:0000256" key="2">
    <source>
        <dbReference type="ARBA" id="ARBA00022729"/>
    </source>
</evidence>
<dbReference type="Proteomes" id="UP001231362">
    <property type="component" value="Unassembled WGS sequence"/>
</dbReference>
<feature type="domain" description="NodB homology" evidence="3">
    <location>
        <begin position="109"/>
        <end position="301"/>
    </location>
</feature>
<reference evidence="4 5" key="1">
    <citation type="submission" date="2023-07" db="EMBL/GenBank/DDBJ databases">
        <title>Genomic Encyclopedia of Type Strains, Phase IV (KMG-IV): sequencing the most valuable type-strain genomes for metagenomic binning, comparative biology and taxonomic classification.</title>
        <authorList>
            <person name="Goeker M."/>
        </authorList>
    </citation>
    <scope>NUCLEOTIDE SEQUENCE [LARGE SCALE GENOMIC DNA]</scope>
    <source>
        <strain evidence="4 5">DSM 23948</strain>
    </source>
</reference>
<dbReference type="EMBL" id="JAUSTU010000002">
    <property type="protein sequence ID" value="MDQ0154216.1"/>
    <property type="molecule type" value="Genomic_DNA"/>
</dbReference>
<dbReference type="PROSITE" id="PS51677">
    <property type="entry name" value="NODB"/>
    <property type="match status" value="1"/>
</dbReference>
<evidence type="ECO:0000313" key="4">
    <source>
        <dbReference type="EMBL" id="MDQ0154216.1"/>
    </source>
</evidence>
<dbReference type="SUPFAM" id="SSF88713">
    <property type="entry name" value="Glycoside hydrolase/deacetylase"/>
    <property type="match status" value="1"/>
</dbReference>
<dbReference type="Gene3D" id="3.20.20.370">
    <property type="entry name" value="Glycoside hydrolase/deacetylase"/>
    <property type="match status" value="1"/>
</dbReference>
<proteinExistence type="predicted"/>
<gene>
    <name evidence="4" type="ORF">J2S07_000520</name>
</gene>
<dbReference type="PANTHER" id="PTHR34216:SF3">
    <property type="entry name" value="POLY-BETA-1,6-N-ACETYL-D-GLUCOSAMINE N-DEACETYLASE"/>
    <property type="match status" value="1"/>
</dbReference>
<sequence length="301" mass="34090">MKLKYFLLGFVVFLVAIFTINAHGKAAEIERGQENNMVNIAAASKFAGNNVRIPILMYHHLLPKGASAAEISPERFREHMMAIKKKGYTTITDKELLDFLEGKGKLPNKPILITLDDGYRSNYLHAYPVLKELGMKATVYLITSRVVEGKNKYPNEIPKFSWDEAKKSLDVFSFQGHTYDFHYKGKNSRKQLKGMITGRMMLPNGRLESQIQYQTRVLRDLSMSKKIIEDKLGTEVITLAYPFGEYSEDTIRLAKKAGYKLGLTVKPGVVGKGDNLFTLNRITANGNLTGQELLKKIEKYE</sequence>
<comment type="caution">
    <text evidence="4">The sequence shown here is derived from an EMBL/GenBank/DDBJ whole genome shotgun (WGS) entry which is preliminary data.</text>
</comment>